<keyword evidence="4" id="KW-1185">Reference proteome</keyword>
<protein>
    <submittedName>
        <fullName evidence="3">Peptidase</fullName>
    </submittedName>
</protein>
<dbReference type="Proteomes" id="UP000217343">
    <property type="component" value="Chromosome"/>
</dbReference>
<dbReference type="Pfam" id="PF00656">
    <property type="entry name" value="Peptidase_C14"/>
    <property type="match status" value="1"/>
</dbReference>
<dbReference type="AlphaFoldDB" id="A0A250JNM2"/>
<feature type="signal peptide" evidence="1">
    <location>
        <begin position="1"/>
        <end position="31"/>
    </location>
</feature>
<organism evidence="3 4">
    <name type="scientific">Corallococcus macrosporus DSM 14697</name>
    <dbReference type="NCBI Taxonomy" id="1189310"/>
    <lineage>
        <taxon>Bacteria</taxon>
        <taxon>Pseudomonadati</taxon>
        <taxon>Myxococcota</taxon>
        <taxon>Myxococcia</taxon>
        <taxon>Myxococcales</taxon>
        <taxon>Cystobacterineae</taxon>
        <taxon>Myxococcaceae</taxon>
        <taxon>Corallococcus</taxon>
    </lineage>
</organism>
<name>A0A250JNM2_9BACT</name>
<dbReference type="Gene3D" id="3.40.50.1460">
    <property type="match status" value="1"/>
</dbReference>
<dbReference type="InterPro" id="IPR011600">
    <property type="entry name" value="Pept_C14_caspase"/>
</dbReference>
<dbReference type="KEGG" id="mmas:MYMAC_000848"/>
<dbReference type="EMBL" id="CP022203">
    <property type="protein sequence ID" value="ATB45263.1"/>
    <property type="molecule type" value="Genomic_DNA"/>
</dbReference>
<feature type="domain" description="Peptidase C14 caspase" evidence="2">
    <location>
        <begin position="45"/>
        <end position="229"/>
    </location>
</feature>
<reference evidence="3 4" key="1">
    <citation type="submission" date="2017-06" db="EMBL/GenBank/DDBJ databases">
        <title>Sequencing and comparative analysis of myxobacterial genomes.</title>
        <authorList>
            <person name="Rupp O."/>
            <person name="Goesmann A."/>
            <person name="Sogaard-Andersen L."/>
        </authorList>
    </citation>
    <scope>NUCLEOTIDE SEQUENCE [LARGE SCALE GENOMIC DNA]</scope>
    <source>
        <strain evidence="3 4">DSM 14697</strain>
    </source>
</reference>
<keyword evidence="1" id="KW-0732">Signal</keyword>
<gene>
    <name evidence="3" type="ORF">MYMAC_000848</name>
</gene>
<evidence type="ECO:0000313" key="4">
    <source>
        <dbReference type="Proteomes" id="UP000217343"/>
    </source>
</evidence>
<dbReference type="GO" id="GO:0006508">
    <property type="term" value="P:proteolysis"/>
    <property type="evidence" value="ECO:0007669"/>
    <property type="project" value="InterPro"/>
</dbReference>
<evidence type="ECO:0000313" key="3">
    <source>
        <dbReference type="EMBL" id="ATB45263.1"/>
    </source>
</evidence>
<dbReference type="RefSeq" id="WP_095957137.1">
    <property type="nucleotide sequence ID" value="NZ_CP022203.1"/>
</dbReference>
<dbReference type="GO" id="GO:0004197">
    <property type="term" value="F:cysteine-type endopeptidase activity"/>
    <property type="evidence" value="ECO:0007669"/>
    <property type="project" value="InterPro"/>
</dbReference>
<evidence type="ECO:0000256" key="1">
    <source>
        <dbReference type="SAM" id="SignalP"/>
    </source>
</evidence>
<dbReference type="OrthoDB" id="9804257at2"/>
<sequence length="728" mass="76291">MMRRTTAGGGGRRWGPLAAACLGVWASLAVAAPPPPVEEPPVTLRRFALLVGSSEGGEGRERLRYAGSDALAMSRVLEELGGVAVADRVLLLEADRKGLLAALERMRVLVEAAAAEGVRSELLLYYSGHSDADGLLPRGERLTYAALKAGLGAVPVDVRIAILDSCGSGALTRFKGGVHRPGFLMDAASQVRGHAYLASSSADEVAQESDTIGASFFTHFLVTGLRGAADASGDGRVTLHEAYQFAFHETLARTERTQGGPQHAAYDIQLAGSGDLVLTDLRTSRVRLTVAEDVQGRLFVRDWGNQLVAELQKPAGRRLALGLEAGRYHVVLERPSQRLEAELTVSPKGGSELRAEHFVPMTLTRTAARGGTDVRAEALSTGAPVTLGDMPSVPFNLSLVPPLATPALWGGGGRNHLALGVLGVRSMQLQGLGGAVGVGWVDGTVEGFQVSGVANVAGGEIFGLQAAFGGNLAFGGGTGGQVSAVFNMAERDFTGFQVSTTANRAAARLRGVQAAVGINLAERLAGAQVGLINISGDVAGAQVGLINVAGDVRGVQLGLINIADDVSVPIGILSIVRKGRFVLELSADDVMPLSVGIKYGSRTVYVLATTGVGIGEKSLRTFLNLGLGVHVPLDAADRYSLDVDLSYGSWQPNFYGGSGPKNTLFRMRATLGWELKRRFALFGGVSLNAYDPSSQDEDRDVSWLPQWKLGCGPGGVRLWPGLLVGVRI</sequence>
<feature type="chain" id="PRO_5013123503" evidence="1">
    <location>
        <begin position="32"/>
        <end position="728"/>
    </location>
</feature>
<proteinExistence type="predicted"/>
<evidence type="ECO:0000259" key="2">
    <source>
        <dbReference type="Pfam" id="PF00656"/>
    </source>
</evidence>
<accession>A0A250JNM2</accession>